<feature type="compositionally biased region" description="Polar residues" evidence="1">
    <location>
        <begin position="1038"/>
        <end position="1059"/>
    </location>
</feature>
<feature type="compositionally biased region" description="Basic and acidic residues" evidence="1">
    <location>
        <begin position="646"/>
        <end position="670"/>
    </location>
</feature>
<feature type="compositionally biased region" description="Basic and acidic residues" evidence="1">
    <location>
        <begin position="236"/>
        <end position="247"/>
    </location>
</feature>
<feature type="compositionally biased region" description="Basic and acidic residues" evidence="1">
    <location>
        <begin position="77"/>
        <end position="86"/>
    </location>
</feature>
<feature type="compositionally biased region" description="Polar residues" evidence="1">
    <location>
        <begin position="848"/>
        <end position="859"/>
    </location>
</feature>
<dbReference type="Proteomes" id="UP001586593">
    <property type="component" value="Unassembled WGS sequence"/>
</dbReference>
<organism evidence="2 3">
    <name type="scientific">Phialemonium thermophilum</name>
    <dbReference type="NCBI Taxonomy" id="223376"/>
    <lineage>
        <taxon>Eukaryota</taxon>
        <taxon>Fungi</taxon>
        <taxon>Dikarya</taxon>
        <taxon>Ascomycota</taxon>
        <taxon>Pezizomycotina</taxon>
        <taxon>Sordariomycetes</taxon>
        <taxon>Sordariomycetidae</taxon>
        <taxon>Cephalothecales</taxon>
        <taxon>Cephalothecaceae</taxon>
        <taxon>Phialemonium</taxon>
    </lineage>
</organism>
<name>A0ABR3X912_9PEZI</name>
<feature type="compositionally biased region" description="Acidic residues" evidence="1">
    <location>
        <begin position="539"/>
        <end position="551"/>
    </location>
</feature>
<feature type="region of interest" description="Disordered" evidence="1">
    <location>
        <begin position="960"/>
        <end position="983"/>
    </location>
</feature>
<feature type="region of interest" description="Disordered" evidence="1">
    <location>
        <begin position="205"/>
        <end position="331"/>
    </location>
</feature>
<evidence type="ECO:0008006" key="4">
    <source>
        <dbReference type="Google" id="ProtNLM"/>
    </source>
</evidence>
<proteinExistence type="predicted"/>
<feature type="compositionally biased region" description="Low complexity" evidence="1">
    <location>
        <begin position="248"/>
        <end position="257"/>
    </location>
</feature>
<feature type="region of interest" description="Disordered" evidence="1">
    <location>
        <begin position="369"/>
        <end position="416"/>
    </location>
</feature>
<feature type="region of interest" description="Disordered" evidence="1">
    <location>
        <begin position="539"/>
        <end position="566"/>
    </location>
</feature>
<feature type="compositionally biased region" description="Low complexity" evidence="1">
    <location>
        <begin position="222"/>
        <end position="234"/>
    </location>
</feature>
<comment type="caution">
    <text evidence="2">The sequence shown here is derived from an EMBL/GenBank/DDBJ whole genome shotgun (WGS) entry which is preliminary data.</text>
</comment>
<dbReference type="EMBL" id="JAZHXJ010000136">
    <property type="protein sequence ID" value="KAL1872466.1"/>
    <property type="molecule type" value="Genomic_DNA"/>
</dbReference>
<feature type="compositionally biased region" description="Basic and acidic residues" evidence="1">
    <location>
        <begin position="107"/>
        <end position="137"/>
    </location>
</feature>
<feature type="compositionally biased region" description="Basic and acidic residues" evidence="1">
    <location>
        <begin position="1061"/>
        <end position="1072"/>
    </location>
</feature>
<reference evidence="2 3" key="1">
    <citation type="journal article" date="2024" name="Commun. Biol.">
        <title>Comparative genomic analysis of thermophilic fungi reveals convergent evolutionary adaptations and gene losses.</title>
        <authorList>
            <person name="Steindorff A.S."/>
            <person name="Aguilar-Pontes M.V."/>
            <person name="Robinson A.J."/>
            <person name="Andreopoulos B."/>
            <person name="LaButti K."/>
            <person name="Kuo A."/>
            <person name="Mondo S."/>
            <person name="Riley R."/>
            <person name="Otillar R."/>
            <person name="Haridas S."/>
            <person name="Lipzen A."/>
            <person name="Grimwood J."/>
            <person name="Schmutz J."/>
            <person name="Clum A."/>
            <person name="Reid I.D."/>
            <person name="Moisan M.C."/>
            <person name="Butler G."/>
            <person name="Nguyen T.T.M."/>
            <person name="Dewar K."/>
            <person name="Conant G."/>
            <person name="Drula E."/>
            <person name="Henrissat B."/>
            <person name="Hansel C."/>
            <person name="Singer S."/>
            <person name="Hutchinson M.I."/>
            <person name="de Vries R.P."/>
            <person name="Natvig D.O."/>
            <person name="Powell A.J."/>
            <person name="Tsang A."/>
            <person name="Grigoriev I.V."/>
        </authorList>
    </citation>
    <scope>NUCLEOTIDE SEQUENCE [LARGE SCALE GENOMIC DNA]</scope>
    <source>
        <strain evidence="2 3">ATCC 24622</strain>
    </source>
</reference>
<feature type="region of interest" description="Disordered" evidence="1">
    <location>
        <begin position="736"/>
        <end position="778"/>
    </location>
</feature>
<feature type="region of interest" description="Disordered" evidence="1">
    <location>
        <begin position="1"/>
        <end position="182"/>
    </location>
</feature>
<feature type="compositionally biased region" description="Basic and acidic residues" evidence="1">
    <location>
        <begin position="205"/>
        <end position="221"/>
    </location>
</feature>
<feature type="compositionally biased region" description="Polar residues" evidence="1">
    <location>
        <begin position="155"/>
        <end position="164"/>
    </location>
</feature>
<feature type="compositionally biased region" description="Polar residues" evidence="1">
    <location>
        <begin position="384"/>
        <end position="414"/>
    </location>
</feature>
<protein>
    <recommendedName>
        <fullName evidence="4">Pathway-specific nitrogen regulator</fullName>
    </recommendedName>
</protein>
<gene>
    <name evidence="2" type="ORF">VTK73DRAFT_1463</name>
</gene>
<feature type="region of interest" description="Disordered" evidence="1">
    <location>
        <begin position="644"/>
        <end position="723"/>
    </location>
</feature>
<feature type="compositionally biased region" description="Basic and acidic residues" evidence="1">
    <location>
        <begin position="749"/>
        <end position="764"/>
    </location>
</feature>
<sequence>MPQRNSDEDFNIYVDPSCLTTPMDDATAPSTMTESGTAVVEQRGRDEELGEPDIAKELPTEPEEHDDDAGRQCSSGSREESGRDLAESNSIVGMTEDRDAIQNLMSRDTEFHEEQEIREERPTKTHEDRRHGDEVRRSLSTANDTSHANAHDDTASGSSVLESQATEHDSSRRQSEVSDRRVSLQTEALIHATAQAVVAEIEARARGRHSEAYTESERRSSADSQAFASSSSPSHAHHDDMQSDTGRRQSSYSSGSQVHHWTGVHSGASDGGGDSSSHHEGDEYEDDVFSDHSPRSSLGMSDAADQVEPGKPTQGNEKKVPRMSEISEISGLSQYDKEMFVPATRETPRPHYRTPSAIRAMHMESPTPSIISPTTPRSSKRHTGVSSSGFPTVSRLGSPTVSAQFSPKGRSTPTRFKPRREAPLVLLHATLLPLRWPWADVLNGLDTTFLRNSNTNSYREKSLLAPSVDGLKALRDAWRQLQDRVGDTVLERGILLPHPQNDYEVLEERLLEALELPLRRRARILECGHYLGPANEMAEDMDESDESDSDYDGSGPDPLGKLHDGPAEKRHWCNTCRCEIKYESLGSGRVFRVKVYASNGLVRAGAWAACWKEMERVDVEIEPIVETPVQQALEHLATMLAEMEGEDRGHGGQEQPGKGDEPKEFGHLPVEEQQVLEDPRLPHLPRGPYKYDEPGRDSSPASIPSPVPARRLHSPQMNASPLHHTGISAVRSPLLSTAVDASPQPIDVSEERRRRDEERLREIYGHSPPRAPITEASPSSATAQLAFCSPVHHEQPSVSYDENLVQEPQCIPSSSPSHGYVPAAPPYRTPPSPSEEAFERRDKKRRQNQNPPHMSSPHLQTASLPELLFEAVKVLLRDRRNLAIGLLSAFVLMLAVRRGPEADLQGVQHRPVVAHGFTPADESVLRVITPLAASATAANIKTVPEVIEQELGNKIGDVDYNAHSQSDPDLGVEPHPPDGVGQHSASSLAVTQREVVRVFETVTETVRVSVTTAEEEQQMVTLDPEALLDTTVHDALTESETSEMTRGTVSDLPSTSIDSDVTEKETERKTVVEPDANVSNDMEESGPATQEEELHSAAPSVYEATG</sequence>
<feature type="compositionally biased region" description="Basic and acidic residues" evidence="1">
    <location>
        <begin position="165"/>
        <end position="182"/>
    </location>
</feature>
<feature type="compositionally biased region" description="Basic and acidic residues" evidence="1">
    <location>
        <begin position="42"/>
        <end position="59"/>
    </location>
</feature>
<feature type="compositionally biased region" description="Polar residues" evidence="1">
    <location>
        <begin position="138"/>
        <end position="148"/>
    </location>
</feature>
<feature type="compositionally biased region" description="Pro residues" evidence="1">
    <location>
        <begin position="823"/>
        <end position="833"/>
    </location>
</feature>
<evidence type="ECO:0000313" key="3">
    <source>
        <dbReference type="Proteomes" id="UP001586593"/>
    </source>
</evidence>
<accession>A0ABR3X912</accession>
<feature type="region of interest" description="Disordered" evidence="1">
    <location>
        <begin position="1036"/>
        <end position="1106"/>
    </location>
</feature>
<evidence type="ECO:0000256" key="1">
    <source>
        <dbReference type="SAM" id="MobiDB-lite"/>
    </source>
</evidence>
<keyword evidence="3" id="KW-1185">Reference proteome</keyword>
<evidence type="ECO:0000313" key="2">
    <source>
        <dbReference type="EMBL" id="KAL1872466.1"/>
    </source>
</evidence>
<feature type="region of interest" description="Disordered" evidence="1">
    <location>
        <begin position="808"/>
        <end position="859"/>
    </location>
</feature>